<dbReference type="AlphaFoldDB" id="A0A913ZH22"/>
<dbReference type="GO" id="GO:0051260">
    <property type="term" value="P:protein homooligomerization"/>
    <property type="evidence" value="ECO:0007669"/>
    <property type="project" value="InterPro"/>
</dbReference>
<dbReference type="Proteomes" id="UP000887568">
    <property type="component" value="Unplaced"/>
</dbReference>
<reference evidence="3" key="1">
    <citation type="submission" date="2022-11" db="UniProtKB">
        <authorList>
            <consortium name="EnsemblMetazoa"/>
        </authorList>
    </citation>
    <scope>IDENTIFICATION</scope>
</reference>
<evidence type="ECO:0000256" key="1">
    <source>
        <dbReference type="SAM" id="Coils"/>
    </source>
</evidence>
<name>A0A913ZH22_PATMI</name>
<dbReference type="OrthoDB" id="2414723at2759"/>
<dbReference type="SUPFAM" id="SSF54695">
    <property type="entry name" value="POZ domain"/>
    <property type="match status" value="1"/>
</dbReference>
<dbReference type="RefSeq" id="XP_038051088.1">
    <property type="nucleotide sequence ID" value="XM_038195160.1"/>
</dbReference>
<dbReference type="Gene3D" id="3.30.710.10">
    <property type="entry name" value="Potassium Channel Kv1.1, Chain A"/>
    <property type="match status" value="1"/>
</dbReference>
<dbReference type="Pfam" id="PF02214">
    <property type="entry name" value="BTB_2"/>
    <property type="match status" value="1"/>
</dbReference>
<proteinExistence type="predicted"/>
<evidence type="ECO:0000313" key="3">
    <source>
        <dbReference type="EnsemblMetazoa" id="XP_038051088.1"/>
    </source>
</evidence>
<accession>A0A913ZH22</accession>
<keyword evidence="4" id="KW-1185">Reference proteome</keyword>
<protein>
    <recommendedName>
        <fullName evidence="2">BTB domain-containing protein</fullName>
    </recommendedName>
</protein>
<dbReference type="InterPro" id="IPR000210">
    <property type="entry name" value="BTB/POZ_dom"/>
</dbReference>
<dbReference type="PANTHER" id="PTHR14499">
    <property type="entry name" value="POTASSIUM CHANNEL TETRAMERIZATION DOMAIN-CONTAINING"/>
    <property type="match status" value="1"/>
</dbReference>
<dbReference type="InterPro" id="IPR003131">
    <property type="entry name" value="T1-type_BTB"/>
</dbReference>
<dbReference type="OMA" id="PIVMEAW"/>
<sequence>MEDIVRLDVGGVNYTTSRSTLTRYPNNMLYCMFNGPWQPAARDADGTYIIDRDGPTFRVILNFLRNGKLCLPKDFKDWSLLEAESNFYQIQELVNAVATFQQELAIEEAMKDREDKLAQLKEREEARAARECEFIEIVAKTRDVAKKGRFKYIGSQKTLESIPYLLQFLIPYGPPTMADEYFLLEDVERNGEAEEEREHALIQEDPMKRMTIFQQVTKLGFELVSASPCPDGESESWVFCRPVQRQ</sequence>
<organism evidence="3 4">
    <name type="scientific">Patiria miniata</name>
    <name type="common">Bat star</name>
    <name type="synonym">Asterina miniata</name>
    <dbReference type="NCBI Taxonomy" id="46514"/>
    <lineage>
        <taxon>Eukaryota</taxon>
        <taxon>Metazoa</taxon>
        <taxon>Echinodermata</taxon>
        <taxon>Eleutherozoa</taxon>
        <taxon>Asterozoa</taxon>
        <taxon>Asteroidea</taxon>
        <taxon>Valvatacea</taxon>
        <taxon>Valvatida</taxon>
        <taxon>Asterinidae</taxon>
        <taxon>Patiria</taxon>
    </lineage>
</organism>
<dbReference type="SMART" id="SM00225">
    <property type="entry name" value="BTB"/>
    <property type="match status" value="1"/>
</dbReference>
<dbReference type="PANTHER" id="PTHR14499:SF144">
    <property type="entry name" value="POTASSIUM CHANNEL TETRAMERISATION-TYPE BTB DOMAIN-CONTAINING PROTEIN"/>
    <property type="match status" value="1"/>
</dbReference>
<dbReference type="EnsemblMetazoa" id="XM_038195160.1">
    <property type="protein sequence ID" value="XP_038051088.1"/>
    <property type="gene ID" value="LOC119724212"/>
</dbReference>
<dbReference type="InterPro" id="IPR011333">
    <property type="entry name" value="SKP1/BTB/POZ_sf"/>
</dbReference>
<evidence type="ECO:0000313" key="4">
    <source>
        <dbReference type="Proteomes" id="UP000887568"/>
    </source>
</evidence>
<dbReference type="GeneID" id="119724212"/>
<feature type="domain" description="BTB" evidence="2">
    <location>
        <begin position="3"/>
        <end position="105"/>
    </location>
</feature>
<keyword evidence="1" id="KW-0175">Coiled coil</keyword>
<evidence type="ECO:0000259" key="2">
    <source>
        <dbReference type="SMART" id="SM00225"/>
    </source>
</evidence>
<feature type="coiled-coil region" evidence="1">
    <location>
        <begin position="90"/>
        <end position="126"/>
    </location>
</feature>